<dbReference type="AlphaFoldDB" id="A0A1I6HYA8"/>
<dbReference type="Proteomes" id="UP000199659">
    <property type="component" value="Unassembled WGS sequence"/>
</dbReference>
<name>A0A1I6HYA8_9FIRM</name>
<gene>
    <name evidence="1" type="ORF">SAMN05661086_00399</name>
</gene>
<proteinExistence type="predicted"/>
<protein>
    <recommendedName>
        <fullName evidence="3">DUF4160 domain-containing protein</fullName>
    </recommendedName>
</protein>
<evidence type="ECO:0008006" key="3">
    <source>
        <dbReference type="Google" id="ProtNLM"/>
    </source>
</evidence>
<dbReference type="STRING" id="37658.SAMN05661086_00399"/>
<evidence type="ECO:0000313" key="2">
    <source>
        <dbReference type="Proteomes" id="UP000199659"/>
    </source>
</evidence>
<accession>A0A1I6HYA8</accession>
<reference evidence="1 2" key="1">
    <citation type="submission" date="2016-10" db="EMBL/GenBank/DDBJ databases">
        <authorList>
            <person name="de Groot N.N."/>
        </authorList>
    </citation>
    <scope>NUCLEOTIDE SEQUENCE [LARGE SCALE GENOMIC DNA]</scope>
    <source>
        <strain evidence="1 2">743A</strain>
    </source>
</reference>
<dbReference type="Pfam" id="PF13711">
    <property type="entry name" value="DUF4160"/>
    <property type="match status" value="1"/>
</dbReference>
<sequence>MHNSYRQDELKMLIEKNNKETECLLENIYTDNWWKNEPKIQTWYIDNKYKVEIRAKEFEYHPPHFHVSYKEYAAVFTLKNGELYRCGKKEWLQKDFDDIHKWYLQHKISLENAWNALHPKK</sequence>
<keyword evidence="2" id="KW-1185">Reference proteome</keyword>
<organism evidence="1 2">
    <name type="scientific">Anaeromicropila populeti</name>
    <dbReference type="NCBI Taxonomy" id="37658"/>
    <lineage>
        <taxon>Bacteria</taxon>
        <taxon>Bacillati</taxon>
        <taxon>Bacillota</taxon>
        <taxon>Clostridia</taxon>
        <taxon>Lachnospirales</taxon>
        <taxon>Lachnospiraceae</taxon>
        <taxon>Anaeromicropila</taxon>
    </lineage>
</organism>
<dbReference type="InterPro" id="IPR025427">
    <property type="entry name" value="DUF4160"/>
</dbReference>
<dbReference type="EMBL" id="FOYZ01000001">
    <property type="protein sequence ID" value="SFR59456.1"/>
    <property type="molecule type" value="Genomic_DNA"/>
</dbReference>
<evidence type="ECO:0000313" key="1">
    <source>
        <dbReference type="EMBL" id="SFR59456.1"/>
    </source>
</evidence>